<evidence type="ECO:0000256" key="1">
    <source>
        <dbReference type="ARBA" id="ARBA00023125"/>
    </source>
</evidence>
<dbReference type="SMART" id="SM00422">
    <property type="entry name" value="HTH_MERR"/>
    <property type="match status" value="1"/>
</dbReference>
<keyword evidence="4" id="KW-1185">Reference proteome</keyword>
<sequence length="428" mass="47054">MERARPATYQARSRAVRSAATEVRASPVDTRTGGIWGGATSSEALAPHAASWHIVGGVEEHLTVGRVAELAGVSVRTLHHYDEIGLLEPSTRTAAGHRAYSAGDVERLREVLAYRRLGFGLREIADLVDDPAADAVAHLCRLRGLLMDQRDRAAAMVTAIDRELEARAMGIRTTPEEQLKMFGAQLYDAIGSAYPATRRTEPRIAARIWDALGDARTVLNVGAGTGSYEPPDRDVTAVEPSAVMRAQRPVGAAPCVAAAAESLPFEDQSFDAAMAVSTVHHWPDPVAGLREMRRVARRVVVFTYDADDTGWRQRFWLTRDYLPEFADLLVGWPSLADLTRAIGGRAEPVLVPWDCADGFFEAHWRRPEAYLDEHVRRAVSVWTRVGPQAEQRAVSTLREDLSSGRWAERNRDLVALDTAELGLRLLVA</sequence>
<dbReference type="EMBL" id="FMDN01000023">
    <property type="protein sequence ID" value="SCG66573.1"/>
    <property type="molecule type" value="Genomic_DNA"/>
</dbReference>
<dbReference type="PROSITE" id="PS50937">
    <property type="entry name" value="HTH_MERR_2"/>
    <property type="match status" value="1"/>
</dbReference>
<name>A0A1C5J7T0_9ACTN</name>
<organism evidence="3 4">
    <name type="scientific">Micromonospora halophytica</name>
    <dbReference type="NCBI Taxonomy" id="47864"/>
    <lineage>
        <taxon>Bacteria</taxon>
        <taxon>Bacillati</taxon>
        <taxon>Actinomycetota</taxon>
        <taxon>Actinomycetes</taxon>
        <taxon>Micromonosporales</taxon>
        <taxon>Micromonosporaceae</taxon>
        <taxon>Micromonospora</taxon>
    </lineage>
</organism>
<dbReference type="SUPFAM" id="SSF46955">
    <property type="entry name" value="Putative DNA-binding domain"/>
    <property type="match status" value="1"/>
</dbReference>
<dbReference type="PRINTS" id="PR00040">
    <property type="entry name" value="HTHMERR"/>
</dbReference>
<dbReference type="InterPro" id="IPR009061">
    <property type="entry name" value="DNA-bd_dom_put_sf"/>
</dbReference>
<feature type="domain" description="HTH merR-type" evidence="2">
    <location>
        <begin position="61"/>
        <end position="130"/>
    </location>
</feature>
<reference evidence="4" key="1">
    <citation type="submission" date="2016-06" db="EMBL/GenBank/DDBJ databases">
        <authorList>
            <person name="Varghese N."/>
        </authorList>
    </citation>
    <scope>NUCLEOTIDE SEQUENCE [LARGE SCALE GENOMIC DNA]</scope>
    <source>
        <strain evidence="4">DSM 43171</strain>
    </source>
</reference>
<dbReference type="GO" id="GO:0003700">
    <property type="term" value="F:DNA-binding transcription factor activity"/>
    <property type="evidence" value="ECO:0007669"/>
    <property type="project" value="InterPro"/>
</dbReference>
<dbReference type="PANTHER" id="PTHR30204:SF93">
    <property type="entry name" value="HTH MERR-TYPE DOMAIN-CONTAINING PROTEIN"/>
    <property type="match status" value="1"/>
</dbReference>
<dbReference type="AlphaFoldDB" id="A0A1C5J7T0"/>
<proteinExistence type="predicted"/>
<dbReference type="InterPro" id="IPR013216">
    <property type="entry name" value="Methyltransf_11"/>
</dbReference>
<keyword evidence="1 3" id="KW-0238">DNA-binding</keyword>
<protein>
    <submittedName>
        <fullName evidence="3">DNA-binding transcriptional regulator, MerR family</fullName>
    </submittedName>
</protein>
<dbReference type="InterPro" id="IPR029063">
    <property type="entry name" value="SAM-dependent_MTases_sf"/>
</dbReference>
<dbReference type="Proteomes" id="UP000199408">
    <property type="component" value="Unassembled WGS sequence"/>
</dbReference>
<accession>A0A1C5J7T0</accession>
<dbReference type="Gene3D" id="1.10.1660.10">
    <property type="match status" value="1"/>
</dbReference>
<dbReference type="SUPFAM" id="SSF53335">
    <property type="entry name" value="S-adenosyl-L-methionine-dependent methyltransferases"/>
    <property type="match status" value="1"/>
</dbReference>
<evidence type="ECO:0000313" key="3">
    <source>
        <dbReference type="EMBL" id="SCG66573.1"/>
    </source>
</evidence>
<dbReference type="Pfam" id="PF00376">
    <property type="entry name" value="MerR"/>
    <property type="match status" value="1"/>
</dbReference>
<dbReference type="PANTHER" id="PTHR30204">
    <property type="entry name" value="REDOX-CYCLING DRUG-SENSING TRANSCRIPTIONAL ACTIVATOR SOXR"/>
    <property type="match status" value="1"/>
</dbReference>
<dbReference type="PROSITE" id="PS00552">
    <property type="entry name" value="HTH_MERR_1"/>
    <property type="match status" value="1"/>
</dbReference>
<dbReference type="InterPro" id="IPR047057">
    <property type="entry name" value="MerR_fam"/>
</dbReference>
<dbReference type="Pfam" id="PF08241">
    <property type="entry name" value="Methyltransf_11"/>
    <property type="match status" value="1"/>
</dbReference>
<dbReference type="STRING" id="47864.GA0070560_12372"/>
<evidence type="ECO:0000259" key="2">
    <source>
        <dbReference type="PROSITE" id="PS50937"/>
    </source>
</evidence>
<dbReference type="GO" id="GO:0003677">
    <property type="term" value="F:DNA binding"/>
    <property type="evidence" value="ECO:0007669"/>
    <property type="project" value="UniProtKB-KW"/>
</dbReference>
<dbReference type="InterPro" id="IPR000551">
    <property type="entry name" value="MerR-type_HTH_dom"/>
</dbReference>
<dbReference type="GO" id="GO:0008757">
    <property type="term" value="F:S-adenosylmethionine-dependent methyltransferase activity"/>
    <property type="evidence" value="ECO:0007669"/>
    <property type="project" value="InterPro"/>
</dbReference>
<dbReference type="Gene3D" id="3.40.50.150">
    <property type="entry name" value="Vaccinia Virus protein VP39"/>
    <property type="match status" value="1"/>
</dbReference>
<gene>
    <name evidence="3" type="ORF">GA0070560_12372</name>
</gene>
<evidence type="ECO:0000313" key="4">
    <source>
        <dbReference type="Proteomes" id="UP000199408"/>
    </source>
</evidence>
<dbReference type="CDD" id="cd01106">
    <property type="entry name" value="HTH_TipAL-Mta"/>
    <property type="match status" value="1"/>
</dbReference>